<dbReference type="EMBL" id="DNZF01000098">
    <property type="protein sequence ID" value="HBK53185.1"/>
    <property type="molecule type" value="Genomic_DNA"/>
</dbReference>
<name>A0A354YV22_9FIRM</name>
<gene>
    <name evidence="1" type="ORF">DDZ44_04520</name>
</gene>
<evidence type="ECO:0000313" key="2">
    <source>
        <dbReference type="Proteomes" id="UP000263273"/>
    </source>
</evidence>
<evidence type="ECO:0000313" key="1">
    <source>
        <dbReference type="EMBL" id="HBK53185.1"/>
    </source>
</evidence>
<proteinExistence type="predicted"/>
<dbReference type="RefSeq" id="WP_276619240.1">
    <property type="nucleotide sequence ID" value="NZ_DCDX01000135.1"/>
</dbReference>
<comment type="caution">
    <text evidence="1">The sequence shown here is derived from an EMBL/GenBank/DDBJ whole genome shotgun (WGS) entry which is preliminary data.</text>
</comment>
<accession>A0A354YV22</accession>
<dbReference type="InterPro" id="IPR035069">
    <property type="entry name" value="TTHA1013/TTHA0281-like"/>
</dbReference>
<evidence type="ECO:0008006" key="3">
    <source>
        <dbReference type="Google" id="ProtNLM"/>
    </source>
</evidence>
<organism evidence="1 2">
    <name type="scientific">Syntrophomonas wolfei</name>
    <dbReference type="NCBI Taxonomy" id="863"/>
    <lineage>
        <taxon>Bacteria</taxon>
        <taxon>Bacillati</taxon>
        <taxon>Bacillota</taxon>
        <taxon>Clostridia</taxon>
        <taxon>Eubacteriales</taxon>
        <taxon>Syntrophomonadaceae</taxon>
        <taxon>Syntrophomonas</taxon>
    </lineage>
</organism>
<protein>
    <recommendedName>
        <fullName evidence="3">Type II toxin-antitoxin system HicB family antitoxin</fullName>
    </recommendedName>
</protein>
<dbReference type="Gene3D" id="3.30.160.250">
    <property type="match status" value="1"/>
</dbReference>
<reference evidence="1 2" key="1">
    <citation type="journal article" date="2018" name="Nat. Biotechnol.">
        <title>A standardized bacterial taxonomy based on genome phylogeny substantially revises the tree of life.</title>
        <authorList>
            <person name="Parks D.H."/>
            <person name="Chuvochina M."/>
            <person name="Waite D.W."/>
            <person name="Rinke C."/>
            <person name="Skarshewski A."/>
            <person name="Chaumeil P.A."/>
            <person name="Hugenholtz P."/>
        </authorList>
    </citation>
    <scope>NUCLEOTIDE SEQUENCE [LARGE SCALE GENOMIC DNA]</scope>
    <source>
        <strain evidence="1">UBA10948</strain>
    </source>
</reference>
<sequence>MEKVEVFCVIEKADDEYLAYCDELRATASGDTEEEAIVNLKAAIKELIKYQEPQIFAPNKKRVLVEVV</sequence>
<dbReference type="Proteomes" id="UP000263273">
    <property type="component" value="Unassembled WGS sequence"/>
</dbReference>
<dbReference type="AlphaFoldDB" id="A0A354YV22"/>
<dbReference type="SUPFAM" id="SSF143100">
    <property type="entry name" value="TTHA1013/TTHA0281-like"/>
    <property type="match status" value="1"/>
</dbReference>